<feature type="transmembrane region" description="Helical" evidence="12">
    <location>
        <begin position="189"/>
        <end position="207"/>
    </location>
</feature>
<comment type="cofactor">
    <cofactor evidence="1">
        <name>Zn(2+)</name>
        <dbReference type="ChEBI" id="CHEBI:29105"/>
    </cofactor>
</comment>
<evidence type="ECO:0000256" key="4">
    <source>
        <dbReference type="ARBA" id="ARBA00022692"/>
    </source>
</evidence>
<evidence type="ECO:0000256" key="11">
    <source>
        <dbReference type="SAM" id="MobiDB-lite"/>
    </source>
</evidence>
<keyword evidence="15" id="KW-1185">Reference proteome</keyword>
<dbReference type="InterPro" id="IPR001915">
    <property type="entry name" value="Peptidase_M48"/>
</dbReference>
<dbReference type="SUPFAM" id="SSF158682">
    <property type="entry name" value="TerB-like"/>
    <property type="match status" value="1"/>
</dbReference>
<dbReference type="GO" id="GO:0004222">
    <property type="term" value="F:metalloendopeptidase activity"/>
    <property type="evidence" value="ECO:0007669"/>
    <property type="project" value="InterPro"/>
</dbReference>
<evidence type="ECO:0000259" key="13">
    <source>
        <dbReference type="Pfam" id="PF01435"/>
    </source>
</evidence>
<keyword evidence="8 12" id="KW-1133">Transmembrane helix</keyword>
<dbReference type="GO" id="GO:0046872">
    <property type="term" value="F:metal ion binding"/>
    <property type="evidence" value="ECO:0007669"/>
    <property type="project" value="UniProtKB-KW"/>
</dbReference>
<keyword evidence="4 12" id="KW-0812">Transmembrane</keyword>
<keyword evidence="10 12" id="KW-0472">Membrane</keyword>
<evidence type="ECO:0000256" key="9">
    <source>
        <dbReference type="ARBA" id="ARBA00023049"/>
    </source>
</evidence>
<dbReference type="RefSeq" id="WP_114477369.1">
    <property type="nucleotide sequence ID" value="NZ_QPII01000001.1"/>
</dbReference>
<dbReference type="InterPro" id="IPR050083">
    <property type="entry name" value="HtpX_protease"/>
</dbReference>
<feature type="transmembrane region" description="Helical" evidence="12">
    <location>
        <begin position="227"/>
        <end position="249"/>
    </location>
</feature>
<feature type="compositionally biased region" description="Polar residues" evidence="11">
    <location>
        <begin position="389"/>
        <end position="400"/>
    </location>
</feature>
<name>A0A368U4X3_9GAMM</name>
<accession>A0A368U4X3</accession>
<keyword evidence="2" id="KW-1003">Cell membrane</keyword>
<evidence type="ECO:0000256" key="7">
    <source>
        <dbReference type="ARBA" id="ARBA00022833"/>
    </source>
</evidence>
<evidence type="ECO:0000256" key="5">
    <source>
        <dbReference type="ARBA" id="ARBA00022723"/>
    </source>
</evidence>
<evidence type="ECO:0000256" key="6">
    <source>
        <dbReference type="ARBA" id="ARBA00022801"/>
    </source>
</evidence>
<feature type="transmembrane region" description="Helical" evidence="12">
    <location>
        <begin position="60"/>
        <end position="79"/>
    </location>
</feature>
<sequence length="655" mass="69328">MDFFGAQDQARRLTARLVLLLLVAVAGMVAAAVLVVAVAMALLDGGQAGADPLARAFDPVLLGSVALGVVAVVGLGSLMRHLQLRGGGSAVAEALGGRLINGSTHDADEQRLLNVVEEMAIASGMPVPAVYVLEEASINAFAAGYAPHDAAIGVTRGAIRTLDRDELQGVVAHEFSHILHGDMRLNMRLVALLYGILVIGLIGRMLLHGMAGRRAVRSSRRGNGHAVMLGAGIALMVVGYVGTLCGNLIKAAVSRQREFLADASAVQYTRNPEGLAQALKRLAAHSHGSELRATRAAEFSHLYFGRGLRGLSGLTATHPPLATRIERLQPDWDGSLPEPRPVADEPAAESRQPGDVPSAAGLAGQAAVSSLSSPPSAAPTTAAHSTSTDLDSVQGLSQRVGQPGPADIVRARQTLAGLDDRLLEAAHEPYAARALVYGILMGVDPSSRERQRQALVDQALPEVLVELDRLATPLAAMGPGQRLALIELALPQLRQLTTAQYAGFRDCLRRLMAEEAQPGALQWGLHRIVLVGVEGPRHRRHRRAYLSQLEAPVARLLSSLARAGEVEETEARVAFHAALQALPITPAFMDRMASPQELDQATEQLQQLKDGDKSLLLDAMARCVFHDGHIAPGEAEMLRAVAWSLDCPLPATAAD</sequence>
<dbReference type="OrthoDB" id="15218at2"/>
<dbReference type="InterPro" id="IPR029024">
    <property type="entry name" value="TerB-like"/>
</dbReference>
<dbReference type="PANTHER" id="PTHR43221:SF2">
    <property type="entry name" value="PROTEASE HTPX HOMOLOG"/>
    <property type="match status" value="1"/>
</dbReference>
<dbReference type="Gene3D" id="3.30.2010.10">
    <property type="entry name" value="Metalloproteases ('zincins'), catalytic domain"/>
    <property type="match status" value="1"/>
</dbReference>
<dbReference type="CDD" id="cd07340">
    <property type="entry name" value="M48B_Htpx_like"/>
    <property type="match status" value="1"/>
</dbReference>
<dbReference type="EMBL" id="QPII01000001">
    <property type="protein sequence ID" value="RCV91921.1"/>
    <property type="molecule type" value="Genomic_DNA"/>
</dbReference>
<keyword evidence="5" id="KW-0479">Metal-binding</keyword>
<gene>
    <name evidence="14" type="ORF">DU505_02315</name>
</gene>
<keyword evidence="7" id="KW-0862">Zinc</keyword>
<reference evidence="14 15" key="1">
    <citation type="submission" date="2018-07" db="EMBL/GenBank/DDBJ databases">
        <title>Halomonas montanilacus sp. nov., isolated from Lake Pengyan on Tibetan Plateau.</title>
        <authorList>
            <person name="Lu H."/>
            <person name="Xing P."/>
            <person name="Wu Q."/>
        </authorList>
    </citation>
    <scope>NUCLEOTIDE SEQUENCE [LARGE SCALE GENOMIC DNA]</scope>
    <source>
        <strain evidence="14 15">PYC7W</strain>
    </source>
</reference>
<dbReference type="PANTHER" id="PTHR43221">
    <property type="entry name" value="PROTEASE HTPX"/>
    <property type="match status" value="1"/>
</dbReference>
<organism evidence="14 15">
    <name type="scientific">Billgrantia montanilacus</name>
    <dbReference type="NCBI Taxonomy" id="2282305"/>
    <lineage>
        <taxon>Bacteria</taxon>
        <taxon>Pseudomonadati</taxon>
        <taxon>Pseudomonadota</taxon>
        <taxon>Gammaproteobacteria</taxon>
        <taxon>Oceanospirillales</taxon>
        <taxon>Halomonadaceae</taxon>
        <taxon>Billgrantia</taxon>
    </lineage>
</organism>
<evidence type="ECO:0000256" key="12">
    <source>
        <dbReference type="SAM" id="Phobius"/>
    </source>
</evidence>
<dbReference type="GO" id="GO:0006508">
    <property type="term" value="P:proteolysis"/>
    <property type="evidence" value="ECO:0007669"/>
    <property type="project" value="UniProtKB-KW"/>
</dbReference>
<evidence type="ECO:0000256" key="8">
    <source>
        <dbReference type="ARBA" id="ARBA00022989"/>
    </source>
</evidence>
<dbReference type="Gene3D" id="1.10.3680.10">
    <property type="entry name" value="TerB-like"/>
    <property type="match status" value="1"/>
</dbReference>
<feature type="transmembrane region" description="Helical" evidence="12">
    <location>
        <begin position="17"/>
        <end position="40"/>
    </location>
</feature>
<keyword evidence="6" id="KW-0378">Hydrolase</keyword>
<proteinExistence type="predicted"/>
<comment type="caution">
    <text evidence="14">The sequence shown here is derived from an EMBL/GenBank/DDBJ whole genome shotgun (WGS) entry which is preliminary data.</text>
</comment>
<evidence type="ECO:0000313" key="15">
    <source>
        <dbReference type="Proteomes" id="UP000252405"/>
    </source>
</evidence>
<evidence type="ECO:0000256" key="2">
    <source>
        <dbReference type="ARBA" id="ARBA00022475"/>
    </source>
</evidence>
<feature type="region of interest" description="Disordered" evidence="11">
    <location>
        <begin position="329"/>
        <end position="406"/>
    </location>
</feature>
<evidence type="ECO:0000313" key="14">
    <source>
        <dbReference type="EMBL" id="RCV91921.1"/>
    </source>
</evidence>
<dbReference type="Pfam" id="PF01435">
    <property type="entry name" value="Peptidase_M48"/>
    <property type="match status" value="1"/>
</dbReference>
<evidence type="ECO:0000256" key="10">
    <source>
        <dbReference type="ARBA" id="ARBA00023136"/>
    </source>
</evidence>
<feature type="compositionally biased region" description="Low complexity" evidence="11">
    <location>
        <begin position="366"/>
        <end position="388"/>
    </location>
</feature>
<dbReference type="Proteomes" id="UP000252405">
    <property type="component" value="Unassembled WGS sequence"/>
</dbReference>
<keyword evidence="3" id="KW-0645">Protease</keyword>
<keyword evidence="9" id="KW-0482">Metalloprotease</keyword>
<protein>
    <submittedName>
        <fullName evidence="14">Peptidase</fullName>
    </submittedName>
</protein>
<evidence type="ECO:0000256" key="3">
    <source>
        <dbReference type="ARBA" id="ARBA00022670"/>
    </source>
</evidence>
<dbReference type="AlphaFoldDB" id="A0A368U4X3"/>
<feature type="domain" description="Peptidase M48" evidence="13">
    <location>
        <begin position="108"/>
        <end position="329"/>
    </location>
</feature>
<evidence type="ECO:0000256" key="1">
    <source>
        <dbReference type="ARBA" id="ARBA00001947"/>
    </source>
</evidence>